<dbReference type="OrthoDB" id="1863751at2"/>
<sequence length="170" mass="18417">MELFREDGCLTDEGLLAVTKGGLDELGRLETAEHLSYCDRCMDRYTALLTADALETPPKPLRGAVMSNIWVRLMQNTYGRVAVASVAAVLALTMWKTGALGQITRLGSELNTVLPASQTQPVEEDRPAVPEPQGKPVETRADRDNAGKLSGPLQRLLDTVPHTTESNATT</sequence>
<protein>
    <recommendedName>
        <fullName evidence="4">Zf-HC2 domain-containing protein</fullName>
    </recommendedName>
</protein>
<feature type="compositionally biased region" description="Polar residues" evidence="1">
    <location>
        <begin position="161"/>
        <end position="170"/>
    </location>
</feature>
<evidence type="ECO:0008006" key="4">
    <source>
        <dbReference type="Google" id="ProtNLM"/>
    </source>
</evidence>
<name>A0A174B6C0_9FIRM</name>
<proteinExistence type="predicted"/>
<comment type="caution">
    <text evidence="2">The sequence shown here is derived from an EMBL/GenBank/DDBJ whole genome shotgun (WGS) entry which is preliminary data.</text>
</comment>
<organism evidence="2 3">
    <name type="scientific">Faecalibacterium prausnitzii</name>
    <dbReference type="NCBI Taxonomy" id="853"/>
    <lineage>
        <taxon>Bacteria</taxon>
        <taxon>Bacillati</taxon>
        <taxon>Bacillota</taxon>
        <taxon>Clostridia</taxon>
        <taxon>Eubacteriales</taxon>
        <taxon>Oscillospiraceae</taxon>
        <taxon>Faecalibacterium</taxon>
    </lineage>
</organism>
<reference evidence="2 3" key="1">
    <citation type="journal article" date="2017" name="Front. Microbiol.">
        <title>New Insights into the Diversity of the Genus Faecalibacterium.</title>
        <authorList>
            <person name="Benevides L."/>
            <person name="Burman S."/>
            <person name="Martin R."/>
            <person name="Robert V."/>
            <person name="Thomas M."/>
            <person name="Miquel S."/>
            <person name="Chain F."/>
            <person name="Sokol H."/>
            <person name="Bermudez-Humaran L.G."/>
            <person name="Morrison M."/>
            <person name="Langella P."/>
            <person name="Azevedo V.A."/>
            <person name="Chatel J.M."/>
            <person name="Soares S."/>
        </authorList>
    </citation>
    <scope>NUCLEOTIDE SEQUENCE [LARGE SCALE GENOMIC DNA]</scope>
    <source>
        <strain evidence="2 3">CNCM I 4575</strain>
    </source>
</reference>
<dbReference type="AlphaFoldDB" id="A0A174B6C0"/>
<feature type="compositionally biased region" description="Basic and acidic residues" evidence="1">
    <location>
        <begin position="137"/>
        <end position="146"/>
    </location>
</feature>
<gene>
    <name evidence="2" type="ORF">CGS58_12745</name>
</gene>
<evidence type="ECO:0000313" key="2">
    <source>
        <dbReference type="EMBL" id="PDX80351.1"/>
    </source>
</evidence>
<evidence type="ECO:0000313" key="3">
    <source>
        <dbReference type="Proteomes" id="UP000220005"/>
    </source>
</evidence>
<dbReference type="RefSeq" id="WP_055190924.1">
    <property type="nucleotide sequence ID" value="NZ_NMTY01000031.1"/>
</dbReference>
<feature type="region of interest" description="Disordered" evidence="1">
    <location>
        <begin position="116"/>
        <end position="170"/>
    </location>
</feature>
<dbReference type="EMBL" id="NMTY01000031">
    <property type="protein sequence ID" value="PDX80351.1"/>
    <property type="molecule type" value="Genomic_DNA"/>
</dbReference>
<accession>A0A174B6C0</accession>
<evidence type="ECO:0000256" key="1">
    <source>
        <dbReference type="SAM" id="MobiDB-lite"/>
    </source>
</evidence>
<dbReference type="Proteomes" id="UP000220005">
    <property type="component" value="Unassembled WGS sequence"/>
</dbReference>